<evidence type="ECO:0000256" key="5">
    <source>
        <dbReference type="ARBA" id="ARBA00023242"/>
    </source>
</evidence>
<feature type="domain" description="NAC" evidence="7">
    <location>
        <begin position="11"/>
        <end position="167"/>
    </location>
</feature>
<organism evidence="8 9">
    <name type="scientific">Rhodamnia argentea</name>
    <dbReference type="NCBI Taxonomy" id="178133"/>
    <lineage>
        <taxon>Eukaryota</taxon>
        <taxon>Viridiplantae</taxon>
        <taxon>Streptophyta</taxon>
        <taxon>Embryophyta</taxon>
        <taxon>Tracheophyta</taxon>
        <taxon>Spermatophyta</taxon>
        <taxon>Magnoliopsida</taxon>
        <taxon>eudicotyledons</taxon>
        <taxon>Gunneridae</taxon>
        <taxon>Pentapetalae</taxon>
        <taxon>rosids</taxon>
        <taxon>malvids</taxon>
        <taxon>Myrtales</taxon>
        <taxon>Myrtaceae</taxon>
        <taxon>Myrtoideae</taxon>
        <taxon>Myrteae</taxon>
        <taxon>Australasian group</taxon>
        <taxon>Rhodamnia</taxon>
    </lineage>
</organism>
<dbReference type="Gene3D" id="2.170.150.80">
    <property type="entry name" value="NAC domain"/>
    <property type="match status" value="1"/>
</dbReference>
<feature type="region of interest" description="Disordered" evidence="6">
    <location>
        <begin position="271"/>
        <end position="292"/>
    </location>
</feature>
<dbReference type="GeneID" id="115727706"/>
<keyword evidence="3" id="KW-0238">DNA-binding</keyword>
<evidence type="ECO:0000313" key="8">
    <source>
        <dbReference type="Proteomes" id="UP000827889"/>
    </source>
</evidence>
<accession>A0A8B8MUR4</accession>
<evidence type="ECO:0000313" key="9">
    <source>
        <dbReference type="RefSeq" id="XP_030513833.1"/>
    </source>
</evidence>
<dbReference type="SUPFAM" id="SSF101941">
    <property type="entry name" value="NAC domain"/>
    <property type="match status" value="1"/>
</dbReference>
<keyword evidence="8" id="KW-1185">Reference proteome</keyword>
<dbReference type="PROSITE" id="PS51005">
    <property type="entry name" value="NAC"/>
    <property type="match status" value="1"/>
</dbReference>
<keyword evidence="2" id="KW-0805">Transcription regulation</keyword>
<dbReference type="RefSeq" id="XP_030513833.1">
    <property type="nucleotide sequence ID" value="XM_030657973.1"/>
</dbReference>
<dbReference type="InterPro" id="IPR003441">
    <property type="entry name" value="NAC-dom"/>
</dbReference>
<gene>
    <name evidence="9 10" type="primary">LOC115727706</name>
</gene>
<sequence length="320" mass="36266">MESAEISLVDLPVGFRFRPTEEELVNHYLKLKILGNKMVELIIPEVDVHQLPPWDLPSKINELSSIKSDGDEWFFFCRLQNKYPQSKQTRRSNDYGSWKKTGGTRKIRTRDKKNILGWKKILVFKKSGSPKNAQTKWVLHEYHLNAHLLDSILTDQSDFVLNHLKKNPDEKGKKNSKTQKTNIGPSNMPKEGIISSWNMPDEVINASISIMLQEGGRSICNTPDEVNNSSCSNATRVTAKSTVPEEIPKESFVEDVQQPPLPPIFTPECNSSGCDFSATPKPPTENGEQLTHDSSYRDLASYFADYEHLEEILGLFNSDS</sequence>
<reference evidence="9" key="1">
    <citation type="submission" date="2025-04" db="UniProtKB">
        <authorList>
            <consortium name="RefSeq"/>
        </authorList>
    </citation>
    <scope>IDENTIFICATION</scope>
    <source>
        <tissue evidence="10">Leaf</tissue>
    </source>
</reference>
<dbReference type="GO" id="GO:0005634">
    <property type="term" value="C:nucleus"/>
    <property type="evidence" value="ECO:0007669"/>
    <property type="project" value="UniProtKB-SubCell"/>
</dbReference>
<comment type="subcellular location">
    <subcellularLocation>
        <location evidence="1">Nucleus</location>
    </subcellularLocation>
</comment>
<evidence type="ECO:0000256" key="1">
    <source>
        <dbReference type="ARBA" id="ARBA00004123"/>
    </source>
</evidence>
<dbReference type="GO" id="GO:0006355">
    <property type="term" value="P:regulation of DNA-templated transcription"/>
    <property type="evidence" value="ECO:0007669"/>
    <property type="project" value="InterPro"/>
</dbReference>
<dbReference type="GO" id="GO:0003677">
    <property type="term" value="F:DNA binding"/>
    <property type="evidence" value="ECO:0007669"/>
    <property type="project" value="UniProtKB-KW"/>
</dbReference>
<feature type="region of interest" description="Disordered" evidence="6">
    <location>
        <begin position="165"/>
        <end position="194"/>
    </location>
</feature>
<protein>
    <submittedName>
        <fullName evidence="9 10">Protein NTM1-like 9</fullName>
    </submittedName>
</protein>
<name>A0A8B8MUR4_9MYRT</name>
<evidence type="ECO:0000256" key="3">
    <source>
        <dbReference type="ARBA" id="ARBA00023125"/>
    </source>
</evidence>
<keyword evidence="5" id="KW-0539">Nucleus</keyword>
<dbReference type="RefSeq" id="XP_048129050.1">
    <property type="nucleotide sequence ID" value="XM_048273093.1"/>
</dbReference>
<evidence type="ECO:0000256" key="6">
    <source>
        <dbReference type="SAM" id="MobiDB-lite"/>
    </source>
</evidence>
<keyword evidence="4" id="KW-0804">Transcription</keyword>
<dbReference type="InterPro" id="IPR036093">
    <property type="entry name" value="NAC_dom_sf"/>
</dbReference>
<evidence type="ECO:0000313" key="10">
    <source>
        <dbReference type="RefSeq" id="XP_048129050.1"/>
    </source>
</evidence>
<dbReference type="Pfam" id="PF02365">
    <property type="entry name" value="NAM"/>
    <property type="match status" value="1"/>
</dbReference>
<proteinExistence type="predicted"/>
<dbReference type="AlphaFoldDB" id="A0A8B8MUR4"/>
<evidence type="ECO:0000256" key="2">
    <source>
        <dbReference type="ARBA" id="ARBA00023015"/>
    </source>
</evidence>
<dbReference type="KEGG" id="rarg:115727706"/>
<evidence type="ECO:0000259" key="7">
    <source>
        <dbReference type="PROSITE" id="PS51005"/>
    </source>
</evidence>
<dbReference type="PANTHER" id="PTHR31989">
    <property type="entry name" value="NAC DOMAIN-CONTAINING PROTEIN 82-RELATED"/>
    <property type="match status" value="1"/>
</dbReference>
<evidence type="ECO:0000256" key="4">
    <source>
        <dbReference type="ARBA" id="ARBA00023163"/>
    </source>
</evidence>
<dbReference type="Proteomes" id="UP000827889">
    <property type="component" value="Chromosome 11"/>
</dbReference>